<protein>
    <submittedName>
        <fullName evidence="6">Restriction modification system DNA specificity domain-containing protein</fullName>
    </submittedName>
</protein>
<evidence type="ECO:0000259" key="5">
    <source>
        <dbReference type="Pfam" id="PF01420"/>
    </source>
</evidence>
<evidence type="ECO:0000256" key="3">
    <source>
        <dbReference type="ARBA" id="ARBA00023125"/>
    </source>
</evidence>
<evidence type="ECO:0000313" key="7">
    <source>
        <dbReference type="Proteomes" id="UP000010729"/>
    </source>
</evidence>
<dbReference type="InterPro" id="IPR000055">
    <property type="entry name" value="Restrct_endonuc_typeI_TRD"/>
</dbReference>
<dbReference type="GO" id="GO:0009307">
    <property type="term" value="P:DNA restriction-modification system"/>
    <property type="evidence" value="ECO:0007669"/>
    <property type="project" value="UniProtKB-KW"/>
</dbReference>
<accession>N1V071</accession>
<dbReference type="SUPFAM" id="SSF116734">
    <property type="entry name" value="DNA methylase specificity domain"/>
    <property type="match status" value="2"/>
</dbReference>
<dbReference type="REBASE" id="68428">
    <property type="entry name" value="S.AcrBAB32ORF1059P"/>
</dbReference>
<dbReference type="PANTHER" id="PTHR30408">
    <property type="entry name" value="TYPE-1 RESTRICTION ENZYME ECOKI SPECIFICITY PROTEIN"/>
    <property type="match status" value="1"/>
</dbReference>
<sequence length="355" mass="38974">MTSGETGGFHDEAPVKGPGVTIGRATNLGKPKWSAGDFWPHNTTMFVKDFKGNNPRWVFHLFENTDLTGFDSGSVQPMLNRNYIAQVPVAVPPRNQQDAIAEVLASLDAKIAANTKLATTIDNYFMAIWKRLALKAKGAVPLSDLIQSVTAGDWGLSEASVTHSETAYCIRGSDIPALQKNKLGNMPLRHIKPNSLLKRRLAPYDLVVEMSGGSPTQSTGRAVLITAGLLRRIDGHLSSSNFCKIIRLEEPQHSMFVYGVLRNSWTKGDFFQFENGTTGIKNLAFSDYTAMTKLSLPSQNDLCHFNGFAENIFEMLQVLGDEDVRLAEMREVLLPQLMSGSLSVKDAEKLVGTIV</sequence>
<keyword evidence="7" id="KW-1185">Reference proteome</keyword>
<dbReference type="PANTHER" id="PTHR30408:SF12">
    <property type="entry name" value="TYPE I RESTRICTION ENZYME MJAVIII SPECIFICITY SUBUNIT"/>
    <property type="match status" value="1"/>
</dbReference>
<dbReference type="InterPro" id="IPR044946">
    <property type="entry name" value="Restrct_endonuc_typeI_TRD_sf"/>
</dbReference>
<name>N1V071_9MICC</name>
<comment type="caution">
    <text evidence="6">The sequence shown here is derived from an EMBL/GenBank/DDBJ whole genome shotgun (WGS) entry which is preliminary data.</text>
</comment>
<keyword evidence="2" id="KW-0680">Restriction system</keyword>
<dbReference type="EMBL" id="ANPE02000039">
    <property type="protein sequence ID" value="EMY36051.1"/>
    <property type="molecule type" value="Genomic_DNA"/>
</dbReference>
<dbReference type="Pfam" id="PF01420">
    <property type="entry name" value="Methylase_S"/>
    <property type="match status" value="1"/>
</dbReference>
<dbReference type="GO" id="GO:0003677">
    <property type="term" value="F:DNA binding"/>
    <property type="evidence" value="ECO:0007669"/>
    <property type="project" value="UniProtKB-KW"/>
</dbReference>
<dbReference type="Proteomes" id="UP000010729">
    <property type="component" value="Unassembled WGS sequence"/>
</dbReference>
<keyword evidence="3" id="KW-0238">DNA-binding</keyword>
<evidence type="ECO:0000313" key="6">
    <source>
        <dbReference type="EMBL" id="EMY36051.1"/>
    </source>
</evidence>
<evidence type="ECO:0000256" key="4">
    <source>
        <dbReference type="SAM" id="MobiDB-lite"/>
    </source>
</evidence>
<comment type="similarity">
    <text evidence="1">Belongs to the type-I restriction system S methylase family.</text>
</comment>
<reference evidence="6 7" key="1">
    <citation type="journal article" date="2013" name="Genome Announc.">
        <title>Draft Genome Sequence of Arthrobacter crystallopoietes Strain BAB-32, Revealing Genes for Bioremediation.</title>
        <authorList>
            <person name="Joshi M.N."/>
            <person name="Pandit A.S."/>
            <person name="Sharma A."/>
            <person name="Pandya R.V."/>
            <person name="Desai S.M."/>
            <person name="Saxena A.K."/>
            <person name="Bagatharia S.B."/>
        </authorList>
    </citation>
    <scope>NUCLEOTIDE SEQUENCE [LARGE SCALE GENOMIC DNA]</scope>
    <source>
        <strain evidence="6 7">BAB-32</strain>
    </source>
</reference>
<feature type="region of interest" description="Disordered" evidence="4">
    <location>
        <begin position="1"/>
        <end position="26"/>
    </location>
</feature>
<evidence type="ECO:0000256" key="2">
    <source>
        <dbReference type="ARBA" id="ARBA00022747"/>
    </source>
</evidence>
<dbReference type="AlphaFoldDB" id="N1V071"/>
<dbReference type="InterPro" id="IPR052021">
    <property type="entry name" value="Type-I_RS_S_subunit"/>
</dbReference>
<dbReference type="CDD" id="cd17267">
    <property type="entry name" value="RMtype1_S_EcoAO83I-TRD1-CR1_like"/>
    <property type="match status" value="1"/>
</dbReference>
<gene>
    <name evidence="6" type="ORF">D477_001064</name>
</gene>
<feature type="domain" description="Type I restriction modification DNA specificity" evidence="5">
    <location>
        <begin position="8"/>
        <end position="121"/>
    </location>
</feature>
<evidence type="ECO:0000256" key="1">
    <source>
        <dbReference type="ARBA" id="ARBA00010923"/>
    </source>
</evidence>
<proteinExistence type="inferred from homology"/>
<dbReference type="Gene3D" id="3.90.220.20">
    <property type="entry name" value="DNA methylase specificity domains"/>
    <property type="match status" value="2"/>
</dbReference>
<organism evidence="6 7">
    <name type="scientific">Arthrobacter crystallopoietes BAB-32</name>
    <dbReference type="NCBI Taxonomy" id="1246476"/>
    <lineage>
        <taxon>Bacteria</taxon>
        <taxon>Bacillati</taxon>
        <taxon>Actinomycetota</taxon>
        <taxon>Actinomycetes</taxon>
        <taxon>Micrococcales</taxon>
        <taxon>Micrococcaceae</taxon>
        <taxon>Crystallibacter</taxon>
    </lineage>
</organism>